<dbReference type="RefSeq" id="WP_377610935.1">
    <property type="nucleotide sequence ID" value="NZ_JBHUPA010000007.1"/>
</dbReference>
<evidence type="ECO:0000313" key="7">
    <source>
        <dbReference type="Proteomes" id="UP001597560"/>
    </source>
</evidence>
<reference evidence="7" key="1">
    <citation type="journal article" date="2019" name="Int. J. Syst. Evol. Microbiol.">
        <title>The Global Catalogue of Microorganisms (GCM) 10K type strain sequencing project: providing services to taxonomists for standard genome sequencing and annotation.</title>
        <authorList>
            <consortium name="The Broad Institute Genomics Platform"/>
            <consortium name="The Broad Institute Genome Sequencing Center for Infectious Disease"/>
            <person name="Wu L."/>
            <person name="Ma J."/>
        </authorList>
    </citation>
    <scope>NUCLEOTIDE SEQUENCE [LARGE SCALE GENOMIC DNA]</scope>
    <source>
        <strain evidence="7">KCTC 23098</strain>
    </source>
</reference>
<comment type="subunit">
    <text evidence="3">Homotrimer.</text>
</comment>
<evidence type="ECO:0000256" key="3">
    <source>
        <dbReference type="ARBA" id="ARBA00011233"/>
    </source>
</evidence>
<dbReference type="Gene3D" id="3.20.20.70">
    <property type="entry name" value="Aldolase class I"/>
    <property type="match status" value="1"/>
</dbReference>
<evidence type="ECO:0000256" key="4">
    <source>
        <dbReference type="ARBA" id="ARBA00023239"/>
    </source>
</evidence>
<keyword evidence="4" id="KW-0456">Lyase</keyword>
<evidence type="ECO:0000256" key="2">
    <source>
        <dbReference type="ARBA" id="ARBA00006906"/>
    </source>
</evidence>
<dbReference type="PANTHER" id="PTHR30246:SF1">
    <property type="entry name" value="2-DEHYDRO-3-DEOXY-6-PHOSPHOGALACTONATE ALDOLASE-RELATED"/>
    <property type="match status" value="1"/>
</dbReference>
<keyword evidence="5" id="KW-0119">Carbohydrate metabolism</keyword>
<evidence type="ECO:0000313" key="6">
    <source>
        <dbReference type="EMBL" id="MFD2962695.1"/>
    </source>
</evidence>
<comment type="pathway">
    <text evidence="1">Carbohydrate acid metabolism.</text>
</comment>
<evidence type="ECO:0000256" key="1">
    <source>
        <dbReference type="ARBA" id="ARBA00004761"/>
    </source>
</evidence>
<comment type="similarity">
    <text evidence="2">Belongs to the KHG/KDPG aldolase family.</text>
</comment>
<gene>
    <name evidence="6" type="ORF">ACFS6J_12915</name>
</gene>
<dbReference type="PANTHER" id="PTHR30246">
    <property type="entry name" value="2-KETO-3-DEOXY-6-PHOSPHOGLUCONATE ALDOLASE"/>
    <property type="match status" value="1"/>
</dbReference>
<protein>
    <submittedName>
        <fullName evidence="6">Bifunctional 4-hydroxy-2-oxoglutarate aldolase/2-dehydro-3-deoxy-phosphogluconate aldolase</fullName>
    </submittedName>
</protein>
<dbReference type="InterPro" id="IPR000887">
    <property type="entry name" value="Aldlse_KDPG_KHG"/>
</dbReference>
<evidence type="ECO:0000256" key="5">
    <source>
        <dbReference type="ARBA" id="ARBA00023277"/>
    </source>
</evidence>
<proteinExistence type="inferred from homology"/>
<dbReference type="EMBL" id="JBHUPA010000007">
    <property type="protein sequence ID" value="MFD2962695.1"/>
    <property type="molecule type" value="Genomic_DNA"/>
</dbReference>
<name>A0ABW6B490_9SPHI</name>
<organism evidence="6 7">
    <name type="scientific">Olivibacter jilunii</name>
    <dbReference type="NCBI Taxonomy" id="985016"/>
    <lineage>
        <taxon>Bacteria</taxon>
        <taxon>Pseudomonadati</taxon>
        <taxon>Bacteroidota</taxon>
        <taxon>Sphingobacteriia</taxon>
        <taxon>Sphingobacteriales</taxon>
        <taxon>Sphingobacteriaceae</taxon>
        <taxon>Olivibacter</taxon>
    </lineage>
</organism>
<keyword evidence="7" id="KW-1185">Reference proteome</keyword>
<dbReference type="Proteomes" id="UP001597560">
    <property type="component" value="Unassembled WGS sequence"/>
</dbReference>
<comment type="caution">
    <text evidence="6">The sequence shown here is derived from an EMBL/GenBank/DDBJ whole genome shotgun (WGS) entry which is preliminary data.</text>
</comment>
<dbReference type="InterPro" id="IPR013785">
    <property type="entry name" value="Aldolase_TIM"/>
</dbReference>
<dbReference type="CDD" id="cd00452">
    <property type="entry name" value="KDPG_aldolase"/>
    <property type="match status" value="1"/>
</dbReference>
<dbReference type="Pfam" id="PF01081">
    <property type="entry name" value="Aldolase"/>
    <property type="match status" value="1"/>
</dbReference>
<dbReference type="SUPFAM" id="SSF51569">
    <property type="entry name" value="Aldolase"/>
    <property type="match status" value="1"/>
</dbReference>
<sequence length="207" mass="22059">MSILQHIKENQLVAIVRGADPKDILSIAEALYDGGIRLLEITMNSTEPLAAIEQVSNKLGDKLIIGAGTVLDSTMAKDAIHAGAHFILSPILDKRVIETTKSLNRVSIPGAYTATEIYQAYQMGADIIKVFPATSPSYLKDIAGPLPHIPLLPTGGITIDNIANFKKAGAVGFGIGSALVDTKQQVTGQYLLNLTHTARKFVEAVNV</sequence>
<dbReference type="NCBIfam" id="TIGR01182">
    <property type="entry name" value="eda"/>
    <property type="match status" value="1"/>
</dbReference>
<accession>A0ABW6B490</accession>